<evidence type="ECO:0000256" key="3">
    <source>
        <dbReference type="ARBA" id="ARBA00023319"/>
    </source>
</evidence>
<dbReference type="InterPro" id="IPR013783">
    <property type="entry name" value="Ig-like_fold"/>
</dbReference>
<dbReference type="Pfam" id="PF13927">
    <property type="entry name" value="Ig_3"/>
    <property type="match status" value="1"/>
</dbReference>
<dbReference type="GO" id="GO:0043025">
    <property type="term" value="C:neuronal cell body"/>
    <property type="evidence" value="ECO:0007669"/>
    <property type="project" value="TreeGrafter"/>
</dbReference>
<dbReference type="PANTHER" id="PTHR45080">
    <property type="entry name" value="CONTACTIN 5"/>
    <property type="match status" value="1"/>
</dbReference>
<dbReference type="RefSeq" id="XP_031762779.1">
    <property type="nucleotide sequence ID" value="XM_031906919.2"/>
</dbReference>
<accession>A0A6J3BVQ8</accession>
<sequence length="463" mass="51603">MRRAIAVLVFSLVCSVSSTEPDDTEPRLQVMARSTVFNAGETKAIFCKAINIEGPIEWRNPAGGVVKERSVKNNRVYVERKEENTGILIPLIIHEIKISDSGSWTCKAGDLNETIDILVGVKVNITNRNETREGDEGKSTKLDCEAEGHPAPIVQWYRESKPIDAFDRDKYVMKKVKPHNYQLEIKNLSHLDVGEYVCKVTQKALSHYTDKTVYLFVKHKPVLYNPETRSTLYKTEEVYGILNETKNITCSALANPPPTYKWHKRHNNYDGSITSDDTVITAADGSSSVLILRMRSDEDTGEYVCTAINNRGRQSVVFHVTLGDKPNPPDFVAVNGTNATHINFNVICSTCTMVQDETVAPDPKNLTLLGFHFQLVPVEEGVPPDWDSAEDFDLDILSAEDTLFEVGPLNNSTTFHARVRSRNAAGYSEWTIITPNPSTTDDAIRLISSIILVIIALIATGLY</sequence>
<evidence type="ECO:0000256" key="4">
    <source>
        <dbReference type="SAM" id="SignalP"/>
    </source>
</evidence>
<dbReference type="InterPro" id="IPR007110">
    <property type="entry name" value="Ig-like_dom"/>
</dbReference>
<dbReference type="GO" id="GO:0007156">
    <property type="term" value="P:homophilic cell adhesion via plasma membrane adhesion molecules"/>
    <property type="evidence" value="ECO:0007669"/>
    <property type="project" value="TreeGrafter"/>
</dbReference>
<keyword evidence="2" id="KW-1015">Disulfide bond</keyword>
<dbReference type="InterPro" id="IPR050958">
    <property type="entry name" value="Cell_Adh-Cytoskel_Orgn"/>
</dbReference>
<dbReference type="AlphaFoldDB" id="A0A6J3BVQ8"/>
<dbReference type="PANTHER" id="PTHR45080:SF8">
    <property type="entry name" value="IG-LIKE DOMAIN-CONTAINING PROTEIN"/>
    <property type="match status" value="1"/>
</dbReference>
<evidence type="ECO:0000313" key="7">
    <source>
        <dbReference type="RefSeq" id="XP_031762779.1"/>
    </source>
</evidence>
<dbReference type="SUPFAM" id="SSF48726">
    <property type="entry name" value="Immunoglobulin"/>
    <property type="match status" value="3"/>
</dbReference>
<feature type="domain" description="Ig-like" evidence="5">
    <location>
        <begin position="136"/>
        <end position="214"/>
    </location>
</feature>
<feature type="chain" id="PRO_5026695234" evidence="4">
    <location>
        <begin position="19"/>
        <end position="463"/>
    </location>
</feature>
<evidence type="ECO:0000256" key="1">
    <source>
        <dbReference type="ARBA" id="ARBA00022729"/>
    </source>
</evidence>
<dbReference type="GO" id="GO:0030424">
    <property type="term" value="C:axon"/>
    <property type="evidence" value="ECO:0007669"/>
    <property type="project" value="TreeGrafter"/>
</dbReference>
<dbReference type="Pfam" id="PF07679">
    <property type="entry name" value="I-set"/>
    <property type="match status" value="1"/>
</dbReference>
<name>A0A6J3BVQ8_GALME</name>
<proteinExistence type="predicted"/>
<dbReference type="KEGG" id="gmw:113512553"/>
<feature type="domain" description="Ig-like" evidence="5">
    <location>
        <begin position="26"/>
        <end position="116"/>
    </location>
</feature>
<dbReference type="InParanoid" id="A0A6J3BVQ8"/>
<dbReference type="Gene3D" id="2.60.40.10">
    <property type="entry name" value="Immunoglobulins"/>
    <property type="match status" value="3"/>
</dbReference>
<dbReference type="Proteomes" id="UP001652740">
    <property type="component" value="Unplaced"/>
</dbReference>
<feature type="signal peptide" evidence="4">
    <location>
        <begin position="1"/>
        <end position="18"/>
    </location>
</feature>
<evidence type="ECO:0000256" key="2">
    <source>
        <dbReference type="ARBA" id="ARBA00023157"/>
    </source>
</evidence>
<dbReference type="InterPro" id="IPR003599">
    <property type="entry name" value="Ig_sub"/>
</dbReference>
<dbReference type="FunCoup" id="A0A6J3BVQ8">
    <property type="interactions" value="62"/>
</dbReference>
<dbReference type="InterPro" id="IPR036179">
    <property type="entry name" value="Ig-like_dom_sf"/>
</dbReference>
<evidence type="ECO:0000259" key="5">
    <source>
        <dbReference type="PROSITE" id="PS50835"/>
    </source>
</evidence>
<organism evidence="6 7">
    <name type="scientific">Galleria mellonella</name>
    <name type="common">Greater wax moth</name>
    <dbReference type="NCBI Taxonomy" id="7137"/>
    <lineage>
        <taxon>Eukaryota</taxon>
        <taxon>Metazoa</taxon>
        <taxon>Ecdysozoa</taxon>
        <taxon>Arthropoda</taxon>
        <taxon>Hexapoda</taxon>
        <taxon>Insecta</taxon>
        <taxon>Pterygota</taxon>
        <taxon>Neoptera</taxon>
        <taxon>Endopterygota</taxon>
        <taxon>Lepidoptera</taxon>
        <taxon>Glossata</taxon>
        <taxon>Ditrysia</taxon>
        <taxon>Pyraloidea</taxon>
        <taxon>Pyralidae</taxon>
        <taxon>Galleriinae</taxon>
        <taxon>Galleria</taxon>
    </lineage>
</organism>
<dbReference type="CDD" id="cd00096">
    <property type="entry name" value="Ig"/>
    <property type="match status" value="1"/>
</dbReference>
<dbReference type="OrthoDB" id="9355041at2759"/>
<dbReference type="InterPro" id="IPR003598">
    <property type="entry name" value="Ig_sub2"/>
</dbReference>
<dbReference type="InterPro" id="IPR013098">
    <property type="entry name" value="Ig_I-set"/>
</dbReference>
<dbReference type="SMART" id="SM00408">
    <property type="entry name" value="IGc2"/>
    <property type="match status" value="2"/>
</dbReference>
<dbReference type="GO" id="GO:0005886">
    <property type="term" value="C:plasma membrane"/>
    <property type="evidence" value="ECO:0007669"/>
    <property type="project" value="TreeGrafter"/>
</dbReference>
<dbReference type="GO" id="GO:0050808">
    <property type="term" value="P:synapse organization"/>
    <property type="evidence" value="ECO:0007669"/>
    <property type="project" value="TreeGrafter"/>
</dbReference>
<feature type="domain" description="Ig-like" evidence="5">
    <location>
        <begin position="226"/>
        <end position="321"/>
    </location>
</feature>
<keyword evidence="1 4" id="KW-0732">Signal</keyword>
<evidence type="ECO:0000313" key="6">
    <source>
        <dbReference type="Proteomes" id="UP001652740"/>
    </source>
</evidence>
<dbReference type="PROSITE" id="PS50835">
    <property type="entry name" value="IG_LIKE"/>
    <property type="match status" value="3"/>
</dbReference>
<reference evidence="7" key="1">
    <citation type="submission" date="2025-08" db="UniProtKB">
        <authorList>
            <consortium name="RefSeq"/>
        </authorList>
    </citation>
    <scope>IDENTIFICATION</scope>
    <source>
        <tissue evidence="7">Whole larvae</tissue>
    </source>
</reference>
<dbReference type="GO" id="GO:0008046">
    <property type="term" value="F:axon guidance receptor activity"/>
    <property type="evidence" value="ECO:0007669"/>
    <property type="project" value="TreeGrafter"/>
</dbReference>
<gene>
    <name evidence="7" type="primary">LOC113512553</name>
</gene>
<dbReference type="SMART" id="SM00409">
    <property type="entry name" value="IG"/>
    <property type="match status" value="3"/>
</dbReference>
<keyword evidence="6" id="KW-1185">Reference proteome</keyword>
<keyword evidence="3" id="KW-0393">Immunoglobulin domain</keyword>
<dbReference type="GeneID" id="113512553"/>
<protein>
    <submittedName>
        <fullName evidence="7">Neural cell adhesion molecule 1-like</fullName>
    </submittedName>
</protein>